<dbReference type="Proteomes" id="UP001283361">
    <property type="component" value="Unassembled WGS sequence"/>
</dbReference>
<keyword evidence="2" id="KW-1185">Reference proteome</keyword>
<gene>
    <name evidence="1" type="ORF">RRG08_021588</name>
</gene>
<comment type="caution">
    <text evidence="1">The sequence shown here is derived from an EMBL/GenBank/DDBJ whole genome shotgun (WGS) entry which is preliminary data.</text>
</comment>
<reference evidence="1" key="1">
    <citation type="journal article" date="2023" name="G3 (Bethesda)">
        <title>A reference genome for the long-term kleptoplast-retaining sea slug Elysia crispata morphotype clarki.</title>
        <authorList>
            <person name="Eastman K.E."/>
            <person name="Pendleton A.L."/>
            <person name="Shaikh M.A."/>
            <person name="Suttiyut T."/>
            <person name="Ogas R."/>
            <person name="Tomko P."/>
            <person name="Gavelis G."/>
            <person name="Widhalm J.R."/>
            <person name="Wisecaver J.H."/>
        </authorList>
    </citation>
    <scope>NUCLEOTIDE SEQUENCE</scope>
    <source>
        <strain evidence="1">ECLA1</strain>
    </source>
</reference>
<evidence type="ECO:0000313" key="2">
    <source>
        <dbReference type="Proteomes" id="UP001283361"/>
    </source>
</evidence>
<evidence type="ECO:0000313" key="1">
    <source>
        <dbReference type="EMBL" id="KAK3690890.1"/>
    </source>
</evidence>
<dbReference type="EMBL" id="JAWDGP010008106">
    <property type="protein sequence ID" value="KAK3690890.1"/>
    <property type="molecule type" value="Genomic_DNA"/>
</dbReference>
<accession>A0AAE0XDN1</accession>
<organism evidence="1 2">
    <name type="scientific">Elysia crispata</name>
    <name type="common">lettuce slug</name>
    <dbReference type="NCBI Taxonomy" id="231223"/>
    <lineage>
        <taxon>Eukaryota</taxon>
        <taxon>Metazoa</taxon>
        <taxon>Spiralia</taxon>
        <taxon>Lophotrochozoa</taxon>
        <taxon>Mollusca</taxon>
        <taxon>Gastropoda</taxon>
        <taxon>Heterobranchia</taxon>
        <taxon>Euthyneura</taxon>
        <taxon>Panpulmonata</taxon>
        <taxon>Sacoglossa</taxon>
        <taxon>Placobranchoidea</taxon>
        <taxon>Plakobranchidae</taxon>
        <taxon>Elysia</taxon>
    </lineage>
</organism>
<protein>
    <submittedName>
        <fullName evidence="1">Uncharacterized protein</fullName>
    </submittedName>
</protein>
<proteinExistence type="predicted"/>
<name>A0AAE0XDN1_9GAST</name>
<sequence length="161" mass="17993">MLVSLLTSSGWSWLLEKITSSSRVSENLIGWKRQDEIEENYSTGLRGAHSRLLPLERVTLAACQHLDVTPGSAVRNGYTSRAEQPDLLESPYQNMHRTWPLQVLFISRSHNDNRRLAAVAEPAVSNLVVLIRVSLAVPLLSATNRPQLQLSAPLMSVPHKY</sequence>
<dbReference type="AlphaFoldDB" id="A0AAE0XDN1"/>